<accession>A0A549SLD8</accession>
<dbReference type="GO" id="GO:0006508">
    <property type="term" value="P:proteolysis"/>
    <property type="evidence" value="ECO:0007669"/>
    <property type="project" value="InterPro"/>
</dbReference>
<comment type="caution">
    <text evidence="1">The sequence shown here is derived from an EMBL/GenBank/DDBJ whole genome shotgun (WGS) entry which is preliminary data.</text>
</comment>
<reference evidence="1 2" key="1">
    <citation type="submission" date="2019-07" db="EMBL/GenBank/DDBJ databases">
        <title>Ln-dependent methylotrophs.</title>
        <authorList>
            <person name="Tani A."/>
        </authorList>
    </citation>
    <scope>NUCLEOTIDE SEQUENCE [LARGE SCALE GENOMIC DNA]</scope>
    <source>
        <strain evidence="1 2">SM89A</strain>
    </source>
</reference>
<evidence type="ECO:0000313" key="1">
    <source>
        <dbReference type="EMBL" id="TRL30431.1"/>
    </source>
</evidence>
<evidence type="ECO:0008006" key="3">
    <source>
        <dbReference type="Google" id="ProtNLM"/>
    </source>
</evidence>
<dbReference type="Gene3D" id="1.20.58.760">
    <property type="entry name" value="Peptidase M41"/>
    <property type="match status" value="1"/>
</dbReference>
<dbReference type="InterPro" id="IPR037219">
    <property type="entry name" value="Peptidase_M41-like"/>
</dbReference>
<dbReference type="RefSeq" id="WP_142863981.1">
    <property type="nucleotide sequence ID" value="NZ_VJMF01000071.1"/>
</dbReference>
<dbReference type="GO" id="GO:0005524">
    <property type="term" value="F:ATP binding"/>
    <property type="evidence" value="ECO:0007669"/>
    <property type="project" value="InterPro"/>
</dbReference>
<dbReference type="GO" id="GO:0004176">
    <property type="term" value="F:ATP-dependent peptidase activity"/>
    <property type="evidence" value="ECO:0007669"/>
    <property type="project" value="InterPro"/>
</dbReference>
<organism evidence="1 2">
    <name type="scientific">Methylosinus sporium</name>
    <dbReference type="NCBI Taxonomy" id="428"/>
    <lineage>
        <taxon>Bacteria</taxon>
        <taxon>Pseudomonadati</taxon>
        <taxon>Pseudomonadota</taxon>
        <taxon>Alphaproteobacteria</taxon>
        <taxon>Hyphomicrobiales</taxon>
        <taxon>Methylocystaceae</taxon>
        <taxon>Methylosinus</taxon>
    </lineage>
</organism>
<sequence>MFPTRADLDVMILLAGRAAEEAMHGLGATLLHRSDAAGSLAYDRELRDIVEADLSRLYAQSLALTRRRRADVERIAEALLAWRFLTGEEVAALVTASGARGRGPKTRGRDA</sequence>
<dbReference type="EMBL" id="VJMF01000071">
    <property type="protein sequence ID" value="TRL30431.1"/>
    <property type="molecule type" value="Genomic_DNA"/>
</dbReference>
<name>A0A549SLD8_METSR</name>
<protein>
    <recommendedName>
        <fullName evidence="3">Peptidase M41 domain-containing protein</fullName>
    </recommendedName>
</protein>
<dbReference type="Proteomes" id="UP000316781">
    <property type="component" value="Unassembled WGS sequence"/>
</dbReference>
<gene>
    <name evidence="1" type="ORF">FM996_16835</name>
</gene>
<dbReference type="AlphaFoldDB" id="A0A549SLD8"/>
<proteinExistence type="predicted"/>
<dbReference type="SUPFAM" id="SSF140990">
    <property type="entry name" value="FtsH protease domain-like"/>
    <property type="match status" value="1"/>
</dbReference>
<evidence type="ECO:0000313" key="2">
    <source>
        <dbReference type="Proteomes" id="UP000316781"/>
    </source>
</evidence>
<dbReference type="GO" id="GO:0004222">
    <property type="term" value="F:metalloendopeptidase activity"/>
    <property type="evidence" value="ECO:0007669"/>
    <property type="project" value="InterPro"/>
</dbReference>